<gene>
    <name evidence="1" type="ORF">TSOC_014674</name>
</gene>
<keyword evidence="2" id="KW-1185">Reference proteome</keyword>
<dbReference type="EMBL" id="PGGS01002641">
    <property type="protein sequence ID" value="PNG99546.1"/>
    <property type="molecule type" value="Genomic_DNA"/>
</dbReference>
<organism evidence="1 2">
    <name type="scientific">Tetrabaena socialis</name>
    <dbReference type="NCBI Taxonomy" id="47790"/>
    <lineage>
        <taxon>Eukaryota</taxon>
        <taxon>Viridiplantae</taxon>
        <taxon>Chlorophyta</taxon>
        <taxon>core chlorophytes</taxon>
        <taxon>Chlorophyceae</taxon>
        <taxon>CS clade</taxon>
        <taxon>Chlamydomonadales</taxon>
        <taxon>Tetrabaenaceae</taxon>
        <taxon>Tetrabaena</taxon>
    </lineage>
</organism>
<reference evidence="1 2" key="1">
    <citation type="journal article" date="2017" name="Mol. Biol. Evol.">
        <title>The 4-celled Tetrabaena socialis nuclear genome reveals the essential components for genetic control of cell number at the origin of multicellularity in the volvocine lineage.</title>
        <authorList>
            <person name="Featherston J."/>
            <person name="Arakaki Y."/>
            <person name="Hanschen E.R."/>
            <person name="Ferris P.J."/>
            <person name="Michod R.E."/>
            <person name="Olson B.J.S.C."/>
            <person name="Nozaki H."/>
            <person name="Durand P.M."/>
        </authorList>
    </citation>
    <scope>NUCLEOTIDE SEQUENCE [LARGE SCALE GENOMIC DNA]</scope>
    <source>
        <strain evidence="1 2">NIES-571</strain>
    </source>
</reference>
<dbReference type="AlphaFoldDB" id="A0A2J7ZH08"/>
<comment type="caution">
    <text evidence="1">The sequence shown here is derived from an EMBL/GenBank/DDBJ whole genome shotgun (WGS) entry which is preliminary data.</text>
</comment>
<dbReference type="Proteomes" id="UP000236333">
    <property type="component" value="Unassembled WGS sequence"/>
</dbReference>
<accession>A0A2J7ZH08</accession>
<evidence type="ECO:0000313" key="1">
    <source>
        <dbReference type="EMBL" id="PNG99546.1"/>
    </source>
</evidence>
<name>A0A2J7ZH08_9CHLO</name>
<evidence type="ECO:0000313" key="2">
    <source>
        <dbReference type="Proteomes" id="UP000236333"/>
    </source>
</evidence>
<proteinExistence type="predicted"/>
<protein>
    <submittedName>
        <fullName evidence="1">Uncharacterized protein</fullName>
    </submittedName>
</protein>
<sequence>MAFTPEYTQQIVNDCTDLMSVVKNNSVSVTADLLSCAKKFTDRYSDLLKYEGFVFCLHAWEEPDRGRSNIHKTNRTKQNIAALHVAAGFLCAKAQRCLASTGISFVPVAADDAPIDALTKLQVDD</sequence>